<sequence>MKKMTDTPTHPIDKELVAKRFSYSRSTYDREASVQRQVAEKMMRLLTDALLSAGIPRPQLPTHFRHIVELGCGTGSYSRMLLNTLQPETLLLNDLCRDMEECVRELCTTRTPRVSFLPGDAEALDFPRETDLITSCSTLQWFNDPGAFLTRCHQALVADGLLAFSTFGTTNMHEIRQLTGHGLDYLSVEELQALLSPHFDILHAEEEVVTLPFPTPQAVLKHLKQTGVTGTEKRIWTRSRLQSFCKEYTTRFSDAAGNVNLTYHPIYIIARKKTK</sequence>
<dbReference type="AlphaFoldDB" id="A0A078S2L5"/>
<evidence type="ECO:0000256" key="3">
    <source>
        <dbReference type="ARBA" id="ARBA00012327"/>
    </source>
</evidence>
<protein>
    <recommendedName>
        <fullName evidence="3 8">Malonyl-[acyl-carrier protein] O-methyltransferase</fullName>
        <shortName evidence="8">Malonyl-ACP O-methyltransferase</shortName>
        <ecNumber evidence="3 8">2.1.1.197</ecNumber>
    </recommendedName>
    <alternativeName>
        <fullName evidence="8">Biotin synthesis protein BioC</fullName>
    </alternativeName>
</protein>
<keyword evidence="6 8" id="KW-0949">S-adenosyl-L-methionine</keyword>
<evidence type="ECO:0000256" key="6">
    <source>
        <dbReference type="ARBA" id="ARBA00022691"/>
    </source>
</evidence>
<dbReference type="GO" id="GO:0032259">
    <property type="term" value="P:methylation"/>
    <property type="evidence" value="ECO:0007669"/>
    <property type="project" value="UniProtKB-KW"/>
</dbReference>
<dbReference type="PANTHER" id="PTHR13090">
    <property type="entry name" value="ARGININE-HYDROXYLASE NDUFAF5, MITOCHONDRIAL"/>
    <property type="match status" value="1"/>
</dbReference>
<dbReference type="GO" id="GO:0008757">
    <property type="term" value="F:S-adenosylmethionine-dependent methyltransferase activity"/>
    <property type="evidence" value="ECO:0007669"/>
    <property type="project" value="InterPro"/>
</dbReference>
<comment type="pathway">
    <text evidence="2 8">Cofactor biosynthesis; biotin biosynthesis.</text>
</comment>
<reference evidence="10 11" key="1">
    <citation type="submission" date="2014-04" db="EMBL/GenBank/DDBJ databases">
        <authorList>
            <person name="Sears C."/>
            <person name="Carroll K."/>
            <person name="Sack B.R."/>
            <person name="Qadri F."/>
            <person name="Myers L.L."/>
            <person name="Chung G.-T."/>
            <person name="Escheverria P."/>
            <person name="Fraser C.M."/>
            <person name="Sadzewicz L."/>
            <person name="Shefchek K.A."/>
            <person name="Tallon L."/>
            <person name="Das S.P."/>
            <person name="Daugherty S."/>
            <person name="Mongodin E.F."/>
        </authorList>
    </citation>
    <scope>NUCLEOTIDE SEQUENCE [LARGE SCALE GENOMIC DNA]</scope>
    <source>
        <strain evidence="10 11">3978 T3 ii</strain>
    </source>
</reference>
<keyword evidence="5 8" id="KW-0808">Transferase</keyword>
<dbReference type="CDD" id="cd02440">
    <property type="entry name" value="AdoMet_MTases"/>
    <property type="match status" value="1"/>
</dbReference>
<dbReference type="PATRIC" id="fig|1339349.3.peg.2324"/>
<evidence type="ECO:0000256" key="7">
    <source>
        <dbReference type="ARBA" id="ARBA00022756"/>
    </source>
</evidence>
<accession>A0A078S2L5</accession>
<gene>
    <name evidence="8" type="primary">bioC</name>
    <name evidence="10" type="ORF">M094_1147</name>
</gene>
<evidence type="ECO:0000313" key="10">
    <source>
        <dbReference type="EMBL" id="KDS50222.1"/>
    </source>
</evidence>
<proteinExistence type="inferred from homology"/>
<keyword evidence="7 8" id="KW-0093">Biotin biosynthesis</keyword>
<dbReference type="HAMAP" id="MF_00835">
    <property type="entry name" value="BioC"/>
    <property type="match status" value="1"/>
</dbReference>
<dbReference type="Pfam" id="PF08241">
    <property type="entry name" value="Methyltransf_11"/>
    <property type="match status" value="1"/>
</dbReference>
<dbReference type="InterPro" id="IPR011814">
    <property type="entry name" value="BioC"/>
</dbReference>
<dbReference type="InterPro" id="IPR029063">
    <property type="entry name" value="SAM-dependent_MTases_sf"/>
</dbReference>
<dbReference type="GO" id="GO:0102130">
    <property type="term" value="F:malonyl-CoA methyltransferase activity"/>
    <property type="evidence" value="ECO:0007669"/>
    <property type="project" value="UniProtKB-EC"/>
</dbReference>
<dbReference type="PANTHER" id="PTHR13090:SF1">
    <property type="entry name" value="ARGININE-HYDROXYLASE NDUFAF5, MITOCHONDRIAL"/>
    <property type="match status" value="1"/>
</dbReference>
<evidence type="ECO:0000313" key="11">
    <source>
        <dbReference type="Proteomes" id="UP000028013"/>
    </source>
</evidence>
<evidence type="ECO:0000256" key="1">
    <source>
        <dbReference type="ARBA" id="ARBA00000852"/>
    </source>
</evidence>
<dbReference type="Proteomes" id="UP000028013">
    <property type="component" value="Unassembled WGS sequence"/>
</dbReference>
<dbReference type="Gene3D" id="3.40.50.150">
    <property type="entry name" value="Vaccinia Virus protein VP39"/>
    <property type="match status" value="1"/>
</dbReference>
<dbReference type="NCBIfam" id="TIGR02072">
    <property type="entry name" value="BioC"/>
    <property type="match status" value="1"/>
</dbReference>
<evidence type="ECO:0000256" key="4">
    <source>
        <dbReference type="ARBA" id="ARBA00022603"/>
    </source>
</evidence>
<evidence type="ECO:0000256" key="2">
    <source>
        <dbReference type="ARBA" id="ARBA00004746"/>
    </source>
</evidence>
<dbReference type="GO" id="GO:0010340">
    <property type="term" value="F:carboxyl-O-methyltransferase activity"/>
    <property type="evidence" value="ECO:0007669"/>
    <property type="project" value="UniProtKB-UniRule"/>
</dbReference>
<name>A0A078S2L5_BACUN</name>
<dbReference type="InterPro" id="IPR013216">
    <property type="entry name" value="Methyltransf_11"/>
</dbReference>
<organism evidence="10 11">
    <name type="scientific">Bacteroides uniformis str. 3978 T3 ii</name>
    <dbReference type="NCBI Taxonomy" id="1339349"/>
    <lineage>
        <taxon>Bacteria</taxon>
        <taxon>Pseudomonadati</taxon>
        <taxon>Bacteroidota</taxon>
        <taxon>Bacteroidia</taxon>
        <taxon>Bacteroidales</taxon>
        <taxon>Bacteroidaceae</taxon>
        <taxon>Bacteroides</taxon>
    </lineage>
</organism>
<keyword evidence="4 8" id="KW-0489">Methyltransferase</keyword>
<dbReference type="EMBL" id="JNHN01000174">
    <property type="protein sequence ID" value="KDS50222.1"/>
    <property type="molecule type" value="Genomic_DNA"/>
</dbReference>
<comment type="function">
    <text evidence="8">Converts the free carboxyl group of a malonyl-thioester to its methyl ester by transfer of a methyl group from S-adenosyl-L-methionine (SAM). It allows to synthesize pimeloyl-ACP via the fatty acid synthetic pathway.</text>
</comment>
<comment type="similarity">
    <text evidence="8">Belongs to the methyltransferase superfamily.</text>
</comment>
<evidence type="ECO:0000256" key="5">
    <source>
        <dbReference type="ARBA" id="ARBA00022679"/>
    </source>
</evidence>
<dbReference type="UniPathway" id="UPA00078"/>
<dbReference type="EC" id="2.1.1.197" evidence="3 8"/>
<evidence type="ECO:0000256" key="8">
    <source>
        <dbReference type="HAMAP-Rule" id="MF_00835"/>
    </source>
</evidence>
<evidence type="ECO:0000259" key="9">
    <source>
        <dbReference type="Pfam" id="PF08241"/>
    </source>
</evidence>
<dbReference type="InterPro" id="IPR050602">
    <property type="entry name" value="Malonyl-ACP_OMT"/>
</dbReference>
<comment type="caution">
    <text evidence="10">The sequence shown here is derived from an EMBL/GenBank/DDBJ whole genome shotgun (WGS) entry which is preliminary data.</text>
</comment>
<dbReference type="GO" id="GO:0009102">
    <property type="term" value="P:biotin biosynthetic process"/>
    <property type="evidence" value="ECO:0007669"/>
    <property type="project" value="UniProtKB-UniRule"/>
</dbReference>
<feature type="domain" description="Methyltransferase type 11" evidence="9">
    <location>
        <begin position="69"/>
        <end position="164"/>
    </location>
</feature>
<dbReference type="SUPFAM" id="SSF53335">
    <property type="entry name" value="S-adenosyl-L-methionine-dependent methyltransferases"/>
    <property type="match status" value="1"/>
</dbReference>
<comment type="catalytic activity">
    <reaction evidence="1 8">
        <text>malonyl-[ACP] + S-adenosyl-L-methionine = malonyl-[ACP] methyl ester + S-adenosyl-L-homocysteine</text>
        <dbReference type="Rhea" id="RHEA:17105"/>
        <dbReference type="Rhea" id="RHEA-COMP:9623"/>
        <dbReference type="Rhea" id="RHEA-COMP:9954"/>
        <dbReference type="ChEBI" id="CHEBI:57856"/>
        <dbReference type="ChEBI" id="CHEBI:59789"/>
        <dbReference type="ChEBI" id="CHEBI:78449"/>
        <dbReference type="ChEBI" id="CHEBI:78845"/>
        <dbReference type="EC" id="2.1.1.197"/>
    </reaction>
</comment>